<dbReference type="InterPro" id="IPR029063">
    <property type="entry name" value="SAM-dependent_MTases_sf"/>
</dbReference>
<dbReference type="PROSITE" id="PS00092">
    <property type="entry name" value="N6_MTASE"/>
    <property type="match status" value="1"/>
</dbReference>
<dbReference type="InterPro" id="IPR051537">
    <property type="entry name" value="DNA_Adenine_Mtase"/>
</dbReference>
<dbReference type="Gene3D" id="3.40.50.150">
    <property type="entry name" value="Vaccinia Virus protein VP39"/>
    <property type="match status" value="1"/>
</dbReference>
<evidence type="ECO:0000256" key="3">
    <source>
        <dbReference type="ARBA" id="ARBA00022679"/>
    </source>
</evidence>
<dbReference type="InterPro" id="IPR002052">
    <property type="entry name" value="DNA_methylase_N6_adenine_CS"/>
</dbReference>
<proteinExistence type="predicted"/>
<dbReference type="InterPro" id="IPR003356">
    <property type="entry name" value="DNA_methylase_A-5"/>
</dbReference>
<feature type="domain" description="DNA methylase adenine-specific" evidence="7">
    <location>
        <begin position="158"/>
        <end position="468"/>
    </location>
</feature>
<evidence type="ECO:0000256" key="6">
    <source>
        <dbReference type="ARBA" id="ARBA00047942"/>
    </source>
</evidence>
<dbReference type="KEGG" id="uth:DKZ56_00335"/>
<dbReference type="GO" id="GO:0003677">
    <property type="term" value="F:DNA binding"/>
    <property type="evidence" value="ECO:0007669"/>
    <property type="project" value="InterPro"/>
</dbReference>
<evidence type="ECO:0000256" key="4">
    <source>
        <dbReference type="ARBA" id="ARBA00022691"/>
    </source>
</evidence>
<keyword evidence="5" id="KW-0680">Restriction system</keyword>
<name>A0A4P6UQ03_9BACL</name>
<dbReference type="REBASE" id="303690">
    <property type="entry name" value="M.UthLM102ORF335P"/>
</dbReference>
<evidence type="ECO:0000313" key="10">
    <source>
        <dbReference type="Proteomes" id="UP000291151"/>
    </source>
</evidence>
<evidence type="ECO:0000256" key="2">
    <source>
        <dbReference type="ARBA" id="ARBA00022603"/>
    </source>
</evidence>
<dbReference type="InterPro" id="IPR022749">
    <property type="entry name" value="D12N6_MeTrfase_N"/>
</dbReference>
<evidence type="ECO:0000256" key="1">
    <source>
        <dbReference type="ARBA" id="ARBA00011900"/>
    </source>
</evidence>
<dbReference type="GO" id="GO:0032259">
    <property type="term" value="P:methylation"/>
    <property type="evidence" value="ECO:0007669"/>
    <property type="project" value="UniProtKB-KW"/>
</dbReference>
<dbReference type="SUPFAM" id="SSF53335">
    <property type="entry name" value="S-adenosyl-L-methionine-dependent methyltransferases"/>
    <property type="match status" value="1"/>
</dbReference>
<dbReference type="EC" id="2.1.1.72" evidence="1"/>
<dbReference type="RefSeq" id="WP_208650775.1">
    <property type="nucleotide sequence ID" value="NZ_CP036528.1"/>
</dbReference>
<evidence type="ECO:0000313" key="9">
    <source>
        <dbReference type="EMBL" id="QBK24495.1"/>
    </source>
</evidence>
<dbReference type="GO" id="GO:0009307">
    <property type="term" value="P:DNA restriction-modification system"/>
    <property type="evidence" value="ECO:0007669"/>
    <property type="project" value="UniProtKB-KW"/>
</dbReference>
<dbReference type="Pfam" id="PF02384">
    <property type="entry name" value="N6_Mtase"/>
    <property type="match status" value="1"/>
</dbReference>
<dbReference type="Pfam" id="PF12161">
    <property type="entry name" value="HsdM_N"/>
    <property type="match status" value="1"/>
</dbReference>
<dbReference type="GO" id="GO:0008170">
    <property type="term" value="F:N-methyltransferase activity"/>
    <property type="evidence" value="ECO:0007669"/>
    <property type="project" value="InterPro"/>
</dbReference>
<keyword evidence="2 9" id="KW-0489">Methyltransferase</keyword>
<gene>
    <name evidence="9" type="ORF">DKZ56_00335</name>
</gene>
<dbReference type="GO" id="GO:0009007">
    <property type="term" value="F:site-specific DNA-methyltransferase (adenine-specific) activity"/>
    <property type="evidence" value="ECO:0007669"/>
    <property type="project" value="UniProtKB-EC"/>
</dbReference>
<organism evidence="9 10">
    <name type="scientific">Ureibacillus thermophilus</name>
    <dbReference type="NCBI Taxonomy" id="367743"/>
    <lineage>
        <taxon>Bacteria</taxon>
        <taxon>Bacillati</taxon>
        <taxon>Bacillota</taxon>
        <taxon>Bacilli</taxon>
        <taxon>Bacillales</taxon>
        <taxon>Caryophanaceae</taxon>
        <taxon>Ureibacillus</taxon>
    </lineage>
</organism>
<accession>A0A4P6UQ03</accession>
<dbReference type="PANTHER" id="PTHR42933">
    <property type="entry name" value="SLR6095 PROTEIN"/>
    <property type="match status" value="1"/>
</dbReference>
<evidence type="ECO:0000259" key="7">
    <source>
        <dbReference type="Pfam" id="PF02384"/>
    </source>
</evidence>
<feature type="domain" description="N6 adenine-specific DNA methyltransferase N-terminal" evidence="8">
    <location>
        <begin position="10"/>
        <end position="142"/>
    </location>
</feature>
<protein>
    <recommendedName>
        <fullName evidence="1">site-specific DNA-methyltransferase (adenine-specific)</fullName>
        <ecNumber evidence="1">2.1.1.72</ecNumber>
    </recommendedName>
</protein>
<comment type="catalytic activity">
    <reaction evidence="6">
        <text>a 2'-deoxyadenosine in DNA + S-adenosyl-L-methionine = an N(6)-methyl-2'-deoxyadenosine in DNA + S-adenosyl-L-homocysteine + H(+)</text>
        <dbReference type="Rhea" id="RHEA:15197"/>
        <dbReference type="Rhea" id="RHEA-COMP:12418"/>
        <dbReference type="Rhea" id="RHEA-COMP:12419"/>
        <dbReference type="ChEBI" id="CHEBI:15378"/>
        <dbReference type="ChEBI" id="CHEBI:57856"/>
        <dbReference type="ChEBI" id="CHEBI:59789"/>
        <dbReference type="ChEBI" id="CHEBI:90615"/>
        <dbReference type="ChEBI" id="CHEBI:90616"/>
        <dbReference type="EC" id="2.1.1.72"/>
    </reaction>
</comment>
<dbReference type="AlphaFoldDB" id="A0A4P6UQ03"/>
<keyword evidence="3 9" id="KW-0808">Transferase</keyword>
<keyword evidence="10" id="KW-1185">Reference proteome</keyword>
<keyword evidence="4" id="KW-0949">S-adenosyl-L-methionine</keyword>
<dbReference type="PRINTS" id="PR00507">
    <property type="entry name" value="N12N6MTFRASE"/>
</dbReference>
<dbReference type="Proteomes" id="UP000291151">
    <property type="component" value="Chromosome"/>
</dbReference>
<reference evidence="9 10" key="1">
    <citation type="submission" date="2019-02" db="EMBL/GenBank/DDBJ databases">
        <title>Ureibacillus thermophilus.</title>
        <authorList>
            <person name="Sunny J.S."/>
            <person name="Natarajan A."/>
            <person name="Saleena L.M."/>
        </authorList>
    </citation>
    <scope>NUCLEOTIDE SEQUENCE [LARGE SCALE GENOMIC DNA]</scope>
    <source>
        <strain evidence="9 10">LM102</strain>
    </source>
</reference>
<dbReference type="EMBL" id="CP036528">
    <property type="protein sequence ID" value="QBK24495.1"/>
    <property type="molecule type" value="Genomic_DNA"/>
</dbReference>
<sequence length="677" mass="78638">MNNVRINEIVSFIWGIADDVLRDVLVRGKYRDVILPMTVIRRIDALLEPTKAEVEKIHKFLNEKGMVNQDAALRKASGRPFYNTSKFTLRRLLDEPSHIKENFEVYLAGFSPNVREIVHKFKFHNQLETLDEANVLYKLVEKYTDPKVKLEELSNLEMGYVFEELIRRFNEENNEEAGEHFTPRDVVALMTHLLFEPIKDKIQGGTFLVYDGACGSGGMLTESENFIKKIAEENGKKVTVELYGQEIQAETFAICQSDMLIHDKNPANIRYGSTLSNDQFADMKFDFMIMNPPYGKSWKVDQDILSDNGKKEIEDPRFVKVLPNGEKLKLIPRSSDGQLLFLVNALSKMKESTELGSRIATIHNGSALFTGDAGQGESNIRKWIIENDWLEAIIALPNNMFYNTDIATYIWVLTNRKAPHRKGKVQLIDATNWYQKMRKNLGKKSYELSEEHISKIMEAYHNFVETDESKIFNNNEFGYAKITIERPLRLATQITEERIQTMKEAFKSEPKKYKGLIPLENELIELLQVTFGTDKHMDYNKVIATFEAAIKEQNLKVSKADMKKLFEFFTERDENAEKVIKKKTKTEIQYEPNPELRDTENVPLTEDIEEYFKREVLPYVPDAWIDHEKTVIGYEITFTKYFYKYEELRSLEDIARELLELEKQSEGLLHQILDGEK</sequence>
<evidence type="ECO:0000259" key="8">
    <source>
        <dbReference type="Pfam" id="PF12161"/>
    </source>
</evidence>
<evidence type="ECO:0000256" key="5">
    <source>
        <dbReference type="ARBA" id="ARBA00022747"/>
    </source>
</evidence>
<dbReference type="PANTHER" id="PTHR42933:SF3">
    <property type="entry name" value="TYPE I RESTRICTION ENZYME MJAVIII METHYLASE SUBUNIT"/>
    <property type="match status" value="1"/>
</dbReference>